<dbReference type="SUPFAM" id="SSF55785">
    <property type="entry name" value="PYP-like sensor domain (PAS domain)"/>
    <property type="match status" value="1"/>
</dbReference>
<evidence type="ECO:0000256" key="1">
    <source>
        <dbReference type="SAM" id="Coils"/>
    </source>
</evidence>
<dbReference type="RefSeq" id="WP_235310051.1">
    <property type="nucleotide sequence ID" value="NZ_JAKGAS010000001.1"/>
</dbReference>
<dbReference type="InterPro" id="IPR000014">
    <property type="entry name" value="PAS"/>
</dbReference>
<name>A0ABS9D0Q9_9ALTE</name>
<dbReference type="InterPro" id="IPR035965">
    <property type="entry name" value="PAS-like_dom_sf"/>
</dbReference>
<feature type="domain" description="PAS" evidence="2">
    <location>
        <begin position="28"/>
        <end position="66"/>
    </location>
</feature>
<dbReference type="Gene3D" id="3.30.450.20">
    <property type="entry name" value="PAS domain"/>
    <property type="match status" value="1"/>
</dbReference>
<evidence type="ECO:0000313" key="3">
    <source>
        <dbReference type="EMBL" id="MCF2946518.1"/>
    </source>
</evidence>
<keyword evidence="4" id="KW-1185">Reference proteome</keyword>
<gene>
    <name evidence="3" type="ORF">L0668_00205</name>
</gene>
<keyword evidence="1" id="KW-0175">Coiled coil</keyword>
<feature type="coiled-coil region" evidence="1">
    <location>
        <begin position="5"/>
        <end position="32"/>
    </location>
</feature>
<proteinExistence type="predicted"/>
<evidence type="ECO:0000313" key="4">
    <source>
        <dbReference type="Proteomes" id="UP001521137"/>
    </source>
</evidence>
<evidence type="ECO:0000259" key="2">
    <source>
        <dbReference type="Pfam" id="PF13188"/>
    </source>
</evidence>
<reference evidence="3 4" key="1">
    <citation type="submission" date="2022-01" db="EMBL/GenBank/DDBJ databases">
        <title>Paraglaciecola sp. G1-23.</title>
        <authorList>
            <person name="Jin M.S."/>
            <person name="Han D.M."/>
            <person name="Kim H.M."/>
            <person name="Jeon C.O."/>
        </authorList>
    </citation>
    <scope>NUCLEOTIDE SEQUENCE [LARGE SCALE GENOMIC DNA]</scope>
    <source>
        <strain evidence="3 4">G1-23</strain>
    </source>
</reference>
<organism evidence="3 4">
    <name type="scientific">Paraglaciecola algarum</name>
    <dbReference type="NCBI Taxonomy" id="3050085"/>
    <lineage>
        <taxon>Bacteria</taxon>
        <taxon>Pseudomonadati</taxon>
        <taxon>Pseudomonadota</taxon>
        <taxon>Gammaproteobacteria</taxon>
        <taxon>Alteromonadales</taxon>
        <taxon>Alteromonadaceae</taxon>
        <taxon>Paraglaciecola</taxon>
    </lineage>
</organism>
<sequence length="77" mass="8626">MSNPRNALEAEIDQLKAQLLNAKSENIKYKKLFEVSADALSIIDLKSGEFIECNQAAIDLHGVQNEEHFLNLKPSDI</sequence>
<comment type="caution">
    <text evidence="3">The sequence shown here is derived from an EMBL/GenBank/DDBJ whole genome shotgun (WGS) entry which is preliminary data.</text>
</comment>
<accession>A0ABS9D0Q9</accession>
<protein>
    <submittedName>
        <fullName evidence="3">PAS domain-containing protein</fullName>
    </submittedName>
</protein>
<dbReference type="Proteomes" id="UP001521137">
    <property type="component" value="Unassembled WGS sequence"/>
</dbReference>
<dbReference type="EMBL" id="JAKGAS010000001">
    <property type="protein sequence ID" value="MCF2946518.1"/>
    <property type="molecule type" value="Genomic_DNA"/>
</dbReference>
<dbReference type="Pfam" id="PF13188">
    <property type="entry name" value="PAS_8"/>
    <property type="match status" value="1"/>
</dbReference>